<dbReference type="Pfam" id="PF01809">
    <property type="entry name" value="YidD"/>
    <property type="match status" value="1"/>
</dbReference>
<dbReference type="RefSeq" id="WP_274687061.1">
    <property type="nucleotide sequence ID" value="NZ_JAPMOU010000002.1"/>
</dbReference>
<evidence type="ECO:0000313" key="2">
    <source>
        <dbReference type="Proteomes" id="UP001528823"/>
    </source>
</evidence>
<protein>
    <submittedName>
        <fullName evidence="1">Membrane protein insertion efficiency factor YidD</fullName>
    </submittedName>
</protein>
<dbReference type="InterPro" id="IPR002696">
    <property type="entry name" value="Membr_insert_effic_factor_YidD"/>
</dbReference>
<sequence length="122" mass="14412">MKWLLIWLIRGYQRWISPYKGFRCAYAVCHKSRSCSAEAIYLLEQYGVVEGGKRLSQRFQDCRCAYEQLKIANSEPNNRRRRRRRRDKDDNKWCDSCDLLDIVDCKPELPCNSSSCDIGPCH</sequence>
<dbReference type="EMBL" id="JAPMOU010000002">
    <property type="protein sequence ID" value="MDE1460689.1"/>
    <property type="molecule type" value="Genomic_DNA"/>
</dbReference>
<organism evidence="1 2">
    <name type="scientific">Spartinivicinus poritis</name>
    <dbReference type="NCBI Taxonomy" id="2994640"/>
    <lineage>
        <taxon>Bacteria</taxon>
        <taxon>Pseudomonadati</taxon>
        <taxon>Pseudomonadota</taxon>
        <taxon>Gammaproteobacteria</taxon>
        <taxon>Oceanospirillales</taxon>
        <taxon>Zooshikellaceae</taxon>
        <taxon>Spartinivicinus</taxon>
    </lineage>
</organism>
<dbReference type="Proteomes" id="UP001528823">
    <property type="component" value="Unassembled WGS sequence"/>
</dbReference>
<dbReference type="NCBIfam" id="TIGR00278">
    <property type="entry name" value="membrane protein insertion efficiency factor YidD"/>
    <property type="match status" value="1"/>
</dbReference>
<accession>A0ABT5U2U3</accession>
<evidence type="ECO:0000313" key="1">
    <source>
        <dbReference type="EMBL" id="MDE1460689.1"/>
    </source>
</evidence>
<reference evidence="1 2" key="1">
    <citation type="submission" date="2022-11" db="EMBL/GenBank/DDBJ databases">
        <title>Spartinivicinus poritis sp. nov., isolated from scleractinian coral Porites lutea.</title>
        <authorList>
            <person name="Zhang G."/>
            <person name="Cai L."/>
            <person name="Wei Q."/>
        </authorList>
    </citation>
    <scope>NUCLEOTIDE SEQUENCE [LARGE SCALE GENOMIC DNA]</scope>
    <source>
        <strain evidence="1 2">A2-2</strain>
    </source>
</reference>
<dbReference type="SMART" id="SM01234">
    <property type="entry name" value="Haemolytic"/>
    <property type="match status" value="1"/>
</dbReference>
<comment type="caution">
    <text evidence="1">The sequence shown here is derived from an EMBL/GenBank/DDBJ whole genome shotgun (WGS) entry which is preliminary data.</text>
</comment>
<gene>
    <name evidence="1" type="primary">yidD</name>
    <name evidence="1" type="ORF">ORQ98_01790</name>
</gene>
<proteinExistence type="predicted"/>
<name>A0ABT5U2U3_9GAMM</name>
<keyword evidence="2" id="KW-1185">Reference proteome</keyword>